<feature type="domain" description="Response regulatory" evidence="10">
    <location>
        <begin position="5"/>
        <end position="119"/>
    </location>
</feature>
<dbReference type="InterPro" id="IPR016032">
    <property type="entry name" value="Sig_transdc_resp-reg_C-effctor"/>
</dbReference>
<dbReference type="CDD" id="cd00383">
    <property type="entry name" value="trans_reg_C"/>
    <property type="match status" value="1"/>
</dbReference>
<keyword evidence="13" id="KW-1185">Reference proteome</keyword>
<keyword evidence="3" id="KW-0902">Two-component regulatory system</keyword>
<feature type="domain" description="OmpR/PhoB-type" evidence="11">
    <location>
        <begin position="131"/>
        <end position="230"/>
    </location>
</feature>
<evidence type="ECO:0000256" key="8">
    <source>
        <dbReference type="PROSITE-ProRule" id="PRU00169"/>
    </source>
</evidence>
<dbReference type="InterPro" id="IPR039420">
    <property type="entry name" value="WalR-like"/>
</dbReference>
<dbReference type="InterPro" id="IPR001789">
    <property type="entry name" value="Sig_transdc_resp-reg_receiver"/>
</dbReference>
<organism evidence="12 13">
    <name type="scientific">Eubacterium plexicaudatum ASF492</name>
    <dbReference type="NCBI Taxonomy" id="1235802"/>
    <lineage>
        <taxon>Bacteria</taxon>
        <taxon>Bacillati</taxon>
        <taxon>Bacillota</taxon>
        <taxon>Clostridia</taxon>
        <taxon>Eubacteriales</taxon>
        <taxon>Eubacteriaceae</taxon>
        <taxon>Eubacterium</taxon>
    </lineage>
</organism>
<evidence type="ECO:0000256" key="3">
    <source>
        <dbReference type="ARBA" id="ARBA00023012"/>
    </source>
</evidence>
<feature type="modified residue" description="4-aspartylphosphate" evidence="8">
    <location>
        <position position="55"/>
    </location>
</feature>
<keyword evidence="5 9" id="KW-0238">DNA-binding</keyword>
<evidence type="ECO:0000259" key="11">
    <source>
        <dbReference type="PROSITE" id="PS51755"/>
    </source>
</evidence>
<evidence type="ECO:0000256" key="6">
    <source>
        <dbReference type="ARBA" id="ARBA00023163"/>
    </source>
</evidence>
<dbReference type="InterPro" id="IPR001867">
    <property type="entry name" value="OmpR/PhoB-type_DNA-bd"/>
</dbReference>
<dbReference type="Gene3D" id="3.40.50.2300">
    <property type="match status" value="1"/>
</dbReference>
<comment type="caution">
    <text evidence="12">The sequence shown here is derived from an EMBL/GenBank/DDBJ whole genome shotgun (WGS) entry which is preliminary data.</text>
</comment>
<keyword evidence="4" id="KW-0805">Transcription regulation</keyword>
<protein>
    <recommendedName>
        <fullName evidence="1">Stage 0 sporulation protein A homolog</fullName>
    </recommendedName>
</protein>
<dbReference type="GO" id="GO:0032993">
    <property type="term" value="C:protein-DNA complex"/>
    <property type="evidence" value="ECO:0007669"/>
    <property type="project" value="TreeGrafter"/>
</dbReference>
<name>N2AKK1_9FIRM</name>
<dbReference type="EMBL" id="AQFT01000074">
    <property type="protein sequence ID" value="EMZ27003.1"/>
    <property type="molecule type" value="Genomic_DNA"/>
</dbReference>
<dbReference type="SMART" id="SM00448">
    <property type="entry name" value="REC"/>
    <property type="match status" value="1"/>
</dbReference>
<dbReference type="HOGENOM" id="CLU_000445_30_4_9"/>
<comment type="function">
    <text evidence="7">May play the central regulatory role in sporulation. It may be an element of the effector pathway responsible for the activation of sporulation genes in response to nutritional stress. Spo0A may act in concert with spo0H (a sigma factor) to control the expression of some genes that are critical to the sporulation process.</text>
</comment>
<evidence type="ECO:0000256" key="7">
    <source>
        <dbReference type="ARBA" id="ARBA00024867"/>
    </source>
</evidence>
<keyword evidence="6" id="KW-0804">Transcription</keyword>
<dbReference type="OrthoDB" id="9790442at2"/>
<dbReference type="GO" id="GO:0000976">
    <property type="term" value="F:transcription cis-regulatory region binding"/>
    <property type="evidence" value="ECO:0007669"/>
    <property type="project" value="TreeGrafter"/>
</dbReference>
<dbReference type="InterPro" id="IPR011006">
    <property type="entry name" value="CheY-like_superfamily"/>
</dbReference>
<evidence type="ECO:0000256" key="9">
    <source>
        <dbReference type="PROSITE-ProRule" id="PRU01091"/>
    </source>
</evidence>
<dbReference type="PATRIC" id="fig|1235802.3.peg.2603"/>
<keyword evidence="2 8" id="KW-0597">Phosphoprotein</keyword>
<proteinExistence type="predicted"/>
<dbReference type="Gene3D" id="6.10.250.690">
    <property type="match status" value="1"/>
</dbReference>
<evidence type="ECO:0000313" key="13">
    <source>
        <dbReference type="Proteomes" id="UP000012589"/>
    </source>
</evidence>
<evidence type="ECO:0000313" key="12">
    <source>
        <dbReference type="EMBL" id="EMZ27003.1"/>
    </source>
</evidence>
<dbReference type="GO" id="GO:0005829">
    <property type="term" value="C:cytosol"/>
    <property type="evidence" value="ECO:0007669"/>
    <property type="project" value="TreeGrafter"/>
</dbReference>
<dbReference type="GO" id="GO:0000156">
    <property type="term" value="F:phosphorelay response regulator activity"/>
    <property type="evidence" value="ECO:0007669"/>
    <property type="project" value="TreeGrafter"/>
</dbReference>
<dbReference type="eggNOG" id="COG0745">
    <property type="taxonomic scope" value="Bacteria"/>
</dbReference>
<dbReference type="AlphaFoldDB" id="N2AKK1"/>
<dbReference type="Proteomes" id="UP000012589">
    <property type="component" value="Unassembled WGS sequence"/>
</dbReference>
<evidence type="ECO:0000256" key="1">
    <source>
        <dbReference type="ARBA" id="ARBA00018672"/>
    </source>
</evidence>
<dbReference type="GO" id="GO:0006355">
    <property type="term" value="P:regulation of DNA-templated transcription"/>
    <property type="evidence" value="ECO:0007669"/>
    <property type="project" value="InterPro"/>
</dbReference>
<dbReference type="SMART" id="SM00862">
    <property type="entry name" value="Trans_reg_C"/>
    <property type="match status" value="1"/>
</dbReference>
<dbReference type="SUPFAM" id="SSF46894">
    <property type="entry name" value="C-terminal effector domain of the bipartite response regulators"/>
    <property type="match status" value="1"/>
</dbReference>
<evidence type="ECO:0000256" key="2">
    <source>
        <dbReference type="ARBA" id="ARBA00022553"/>
    </source>
</evidence>
<dbReference type="PANTHER" id="PTHR48111">
    <property type="entry name" value="REGULATOR OF RPOS"/>
    <property type="match status" value="1"/>
</dbReference>
<sequence length="234" mass="26883">MNQYKIMLVDDEPDILDLLEKALNIEGFFNITKIDNGISAVTTCREMRPDVMVLDVMLPDIDGYEVCKQIREFSHCPVLFLSSKNDELDKILGLAVGGDDYVTKPFSPKEIAYRVKAQLRRIEYRQAPIQDLSVKIGELMIDTDGCRVLKNGKEIGLTAREFEILRYLAENLGRVISRERLYETIWGEDSFGCDNTMMVHIRHLREKLEENPAAPKYIITMKGLGYKLVNPYEN</sequence>
<dbReference type="PROSITE" id="PS50110">
    <property type="entry name" value="RESPONSE_REGULATORY"/>
    <property type="match status" value="1"/>
</dbReference>
<dbReference type="PANTHER" id="PTHR48111:SF52">
    <property type="entry name" value="TRANSCRIPTIONAL REGULATORY PROTEIN YVRH"/>
    <property type="match status" value="1"/>
</dbReference>
<evidence type="ECO:0000256" key="4">
    <source>
        <dbReference type="ARBA" id="ARBA00023015"/>
    </source>
</evidence>
<dbReference type="Pfam" id="PF00486">
    <property type="entry name" value="Trans_reg_C"/>
    <property type="match status" value="1"/>
</dbReference>
<dbReference type="STRING" id="1235802.C823_02462"/>
<dbReference type="FunFam" id="1.10.10.10:FF:000018">
    <property type="entry name" value="DNA-binding response regulator ResD"/>
    <property type="match status" value="1"/>
</dbReference>
<dbReference type="Pfam" id="PF00072">
    <property type="entry name" value="Response_reg"/>
    <property type="match status" value="1"/>
</dbReference>
<reference evidence="12 13" key="1">
    <citation type="journal article" date="2014" name="Genome Announc.">
        <title>Draft genome sequences of the altered schaedler flora, a defined bacterial community from gnotobiotic mice.</title>
        <authorList>
            <person name="Wannemuehler M.J."/>
            <person name="Overstreet A.M."/>
            <person name="Ward D.V."/>
            <person name="Phillips G.J."/>
        </authorList>
    </citation>
    <scope>NUCLEOTIDE SEQUENCE [LARGE SCALE GENOMIC DNA]</scope>
    <source>
        <strain evidence="12 13">ASF492</strain>
    </source>
</reference>
<evidence type="ECO:0000259" key="10">
    <source>
        <dbReference type="PROSITE" id="PS50110"/>
    </source>
</evidence>
<dbReference type="SUPFAM" id="SSF52172">
    <property type="entry name" value="CheY-like"/>
    <property type="match status" value="1"/>
</dbReference>
<dbReference type="PROSITE" id="PS51755">
    <property type="entry name" value="OMPR_PHOB"/>
    <property type="match status" value="1"/>
</dbReference>
<dbReference type="Gene3D" id="1.10.10.10">
    <property type="entry name" value="Winged helix-like DNA-binding domain superfamily/Winged helix DNA-binding domain"/>
    <property type="match status" value="1"/>
</dbReference>
<accession>N2AKK1</accession>
<evidence type="ECO:0000256" key="5">
    <source>
        <dbReference type="ARBA" id="ARBA00023125"/>
    </source>
</evidence>
<dbReference type="InterPro" id="IPR036388">
    <property type="entry name" value="WH-like_DNA-bd_sf"/>
</dbReference>
<gene>
    <name evidence="12" type="ORF">C823_02462</name>
</gene>
<feature type="DNA-binding region" description="OmpR/PhoB-type" evidence="9">
    <location>
        <begin position="131"/>
        <end position="230"/>
    </location>
</feature>